<dbReference type="RefSeq" id="WP_071480498.1">
    <property type="nucleotide sequence ID" value="NZ_SODJ01000003.1"/>
</dbReference>
<dbReference type="Proteomes" id="UP000228948">
    <property type="component" value="Chromosome"/>
</dbReference>
<dbReference type="InterPro" id="IPR002502">
    <property type="entry name" value="Amidase_domain"/>
</dbReference>
<gene>
    <name evidence="6" type="ORF">BG454_09140</name>
</gene>
<evidence type="ECO:0000256" key="1">
    <source>
        <dbReference type="ARBA" id="ARBA00001561"/>
    </source>
</evidence>
<keyword evidence="3" id="KW-0378">Hydrolase</keyword>
<dbReference type="OrthoDB" id="9794842at2"/>
<name>A0A2K8KDG5_9RHOB</name>
<dbReference type="GO" id="GO:0008745">
    <property type="term" value="F:N-acetylmuramoyl-L-alanine amidase activity"/>
    <property type="evidence" value="ECO:0007669"/>
    <property type="project" value="UniProtKB-EC"/>
</dbReference>
<dbReference type="CDD" id="cd06583">
    <property type="entry name" value="PGRP"/>
    <property type="match status" value="1"/>
</dbReference>
<reference evidence="6" key="1">
    <citation type="submission" date="2017-11" db="EMBL/GenBank/DDBJ databases">
        <title>Revised Sequence and Annotation of the Rhodobaca barguzinensis strain alga05 Genome.</title>
        <authorList>
            <person name="Kopejtka K."/>
            <person name="Tomasch J.M."/>
            <person name="Bunk B."/>
            <person name="Koblizek M."/>
        </authorList>
    </citation>
    <scope>NUCLEOTIDE SEQUENCE [LARGE SCALE GENOMIC DNA]</scope>
    <source>
        <strain evidence="6">Alga05</strain>
    </source>
</reference>
<evidence type="ECO:0000313" key="7">
    <source>
        <dbReference type="Proteomes" id="UP000228948"/>
    </source>
</evidence>
<keyword evidence="7" id="KW-1185">Reference proteome</keyword>
<dbReference type="Pfam" id="PF01510">
    <property type="entry name" value="Amidase_2"/>
    <property type="match status" value="1"/>
</dbReference>
<dbReference type="PANTHER" id="PTHR30417">
    <property type="entry name" value="N-ACETYLMURAMOYL-L-ALANINE AMIDASE AMID"/>
    <property type="match status" value="1"/>
</dbReference>
<dbReference type="SMART" id="SM00644">
    <property type="entry name" value="Ami_2"/>
    <property type="match status" value="1"/>
</dbReference>
<sequence>MRDSDAALDRLCDPTAEVSAHYVISPSGQVWQLVQEADRAWHAGAGSWCGVSDINSHSLGIELVNTGAQPFPEPQMHRLEMLLSSMMDRWNIPPHQVIAHSDMAPERKEDPGPRFDWRRLDRLSLGFCPDGMGDDLPLADSLDAIGYPAVEAEKRLQAFRFRFLPTARGPETVADRRRANAIAIAFRNARSAHLPQRA</sequence>
<evidence type="ECO:0000256" key="4">
    <source>
        <dbReference type="ARBA" id="ARBA00023316"/>
    </source>
</evidence>
<dbReference type="AlphaFoldDB" id="A0A2K8KDG5"/>
<evidence type="ECO:0000256" key="2">
    <source>
        <dbReference type="ARBA" id="ARBA00011901"/>
    </source>
</evidence>
<feature type="domain" description="N-acetylmuramoyl-L-alanine amidase" evidence="5">
    <location>
        <begin position="2"/>
        <end position="112"/>
    </location>
</feature>
<evidence type="ECO:0000256" key="3">
    <source>
        <dbReference type="ARBA" id="ARBA00022801"/>
    </source>
</evidence>
<dbReference type="KEGG" id="rbg:BG454_09140"/>
<dbReference type="SUPFAM" id="SSF55846">
    <property type="entry name" value="N-acetylmuramoyl-L-alanine amidase-like"/>
    <property type="match status" value="1"/>
</dbReference>
<dbReference type="EMBL" id="CP024899">
    <property type="protein sequence ID" value="ATX65963.1"/>
    <property type="molecule type" value="Genomic_DNA"/>
</dbReference>
<dbReference type="PANTHER" id="PTHR30417:SF1">
    <property type="entry name" value="N-ACETYLMURAMOYL-L-ALANINE AMIDASE AMID"/>
    <property type="match status" value="1"/>
</dbReference>
<dbReference type="EC" id="3.5.1.28" evidence="2"/>
<keyword evidence="4" id="KW-0961">Cell wall biogenesis/degradation</keyword>
<dbReference type="GO" id="GO:0009254">
    <property type="term" value="P:peptidoglycan turnover"/>
    <property type="evidence" value="ECO:0007669"/>
    <property type="project" value="TreeGrafter"/>
</dbReference>
<comment type="catalytic activity">
    <reaction evidence="1">
        <text>Hydrolyzes the link between N-acetylmuramoyl residues and L-amino acid residues in certain cell-wall glycopeptides.</text>
        <dbReference type="EC" id="3.5.1.28"/>
    </reaction>
</comment>
<dbReference type="InterPro" id="IPR036505">
    <property type="entry name" value="Amidase/PGRP_sf"/>
</dbReference>
<protein>
    <recommendedName>
        <fullName evidence="2">N-acetylmuramoyl-L-alanine amidase</fullName>
        <ecNumber evidence="2">3.5.1.28</ecNumber>
    </recommendedName>
</protein>
<accession>A0A2K8KDG5</accession>
<evidence type="ECO:0000313" key="6">
    <source>
        <dbReference type="EMBL" id="ATX65963.1"/>
    </source>
</evidence>
<dbReference type="Gene3D" id="3.40.80.10">
    <property type="entry name" value="Peptidoglycan recognition protein-like"/>
    <property type="match status" value="1"/>
</dbReference>
<dbReference type="GO" id="GO:0009253">
    <property type="term" value="P:peptidoglycan catabolic process"/>
    <property type="evidence" value="ECO:0007669"/>
    <property type="project" value="InterPro"/>
</dbReference>
<dbReference type="STRING" id="441209.GCA_001870665_01603"/>
<evidence type="ECO:0000259" key="5">
    <source>
        <dbReference type="SMART" id="SM00644"/>
    </source>
</evidence>
<proteinExistence type="predicted"/>
<organism evidence="6 7">
    <name type="scientific">Roseinatronobacter bogoriensis subsp. barguzinensis</name>
    <dbReference type="NCBI Taxonomy" id="441209"/>
    <lineage>
        <taxon>Bacteria</taxon>
        <taxon>Pseudomonadati</taxon>
        <taxon>Pseudomonadota</taxon>
        <taxon>Alphaproteobacteria</taxon>
        <taxon>Rhodobacterales</taxon>
        <taxon>Paracoccaceae</taxon>
        <taxon>Roseinatronobacter</taxon>
    </lineage>
</organism>
<dbReference type="GO" id="GO:0071555">
    <property type="term" value="P:cell wall organization"/>
    <property type="evidence" value="ECO:0007669"/>
    <property type="project" value="UniProtKB-KW"/>
</dbReference>
<dbReference type="InterPro" id="IPR051206">
    <property type="entry name" value="NAMLAA_amidase_2"/>
</dbReference>